<dbReference type="GO" id="GO:0042803">
    <property type="term" value="F:protein homodimerization activity"/>
    <property type="evidence" value="ECO:0007669"/>
    <property type="project" value="InterPro"/>
</dbReference>
<evidence type="ECO:0000259" key="1">
    <source>
        <dbReference type="Pfam" id="PF18609"/>
    </source>
</evidence>
<dbReference type="Pfam" id="PF22123">
    <property type="entry name" value="Exu_RNase_H_like"/>
    <property type="match status" value="1"/>
</dbReference>
<dbReference type="EMBL" id="AK417784">
    <property type="protein sequence ID" value="BAN20999.1"/>
    <property type="molecule type" value="mRNA"/>
</dbReference>
<evidence type="ECO:0000313" key="3">
    <source>
        <dbReference type="EMBL" id="BAN20999.1"/>
    </source>
</evidence>
<sequence length="338" mass="39476">MECVKPDSFNLISWEIDTTGRLLCDEIFRISMLFNNYKFDVFIMPHRDISLFSARRYQVCTSTSGLYRFLCKRPSGKILRSKTEYFGLEDFLNWLEKYSQKPIVLMFYEPYEFSPYILLQALERYGMLKRFKELVHGFAHVYAFVKKKCKKSMSSLAIRPLTKVLLNKNDVKCYDSYNRSKLIYEILLHLCDGDSANPAEVLNTELKPYIKSVDEIEKELISRKNRIDLQISLKPIFSPYLKLGDSRRKVLMLRSYLTRENVDYNVLKSLWEKGKDAFKGELLEMLKSAGEEAKKEIIAILVYHFDCTSDTQQTSANAENSSPPVKIDELVKKLSIED</sequence>
<proteinExistence type="evidence at transcript level"/>
<dbReference type="InterPro" id="IPR054362">
    <property type="entry name" value="Exu_RNase_H-like"/>
</dbReference>
<dbReference type="InterPro" id="IPR037998">
    <property type="entry name" value="Exu"/>
</dbReference>
<feature type="domain" description="Exuperantia RNAse H-like" evidence="2">
    <location>
        <begin position="9"/>
        <end position="165"/>
    </location>
</feature>
<dbReference type="PANTHER" id="PTHR12384:SF2">
    <property type="entry name" value="MATERNAL PROTEIN EXUPERANTIA"/>
    <property type="match status" value="1"/>
</dbReference>
<dbReference type="GO" id="GO:0045450">
    <property type="term" value="P:bicoid mRNA localization"/>
    <property type="evidence" value="ECO:0007669"/>
    <property type="project" value="InterPro"/>
</dbReference>
<dbReference type="GO" id="GO:0003723">
    <property type="term" value="F:RNA binding"/>
    <property type="evidence" value="ECO:0007669"/>
    <property type="project" value="InterPro"/>
</dbReference>
<organism evidence="3">
    <name type="scientific">Riptortus pedestris</name>
    <name type="common">Bean bug</name>
    <dbReference type="NCBI Taxonomy" id="329032"/>
    <lineage>
        <taxon>Eukaryota</taxon>
        <taxon>Metazoa</taxon>
        <taxon>Ecdysozoa</taxon>
        <taxon>Arthropoda</taxon>
        <taxon>Hexapoda</taxon>
        <taxon>Insecta</taxon>
        <taxon>Pterygota</taxon>
        <taxon>Neoptera</taxon>
        <taxon>Paraneoptera</taxon>
        <taxon>Hemiptera</taxon>
        <taxon>Heteroptera</taxon>
        <taxon>Panheteroptera</taxon>
        <taxon>Pentatomomorpha</taxon>
        <taxon>Coreoidea</taxon>
        <taxon>Alydidae</taxon>
        <taxon>Riptortus</taxon>
    </lineage>
</organism>
<dbReference type="AlphaFoldDB" id="R4WDR8"/>
<dbReference type="PANTHER" id="PTHR12384">
    <property type="entry name" value="MATERNAL PROTEIN EXUPERANTIA"/>
    <property type="match status" value="1"/>
</dbReference>
<reference evidence="3" key="1">
    <citation type="journal article" date="2013" name="PLoS ONE">
        <title>Gene expression in gut symbiotic organ of stinkbug affected by extracellular bacterial symbiont.</title>
        <authorList>
            <person name="Futahashi R."/>
            <person name="Tanaka K."/>
            <person name="Tanahashi M."/>
            <person name="Nikoh N."/>
            <person name="Kikuchi Y."/>
            <person name="Lee B.L."/>
            <person name="Fukatsu T."/>
        </authorList>
    </citation>
    <scope>NUCLEOTIDE SEQUENCE</scope>
    <source>
        <tissue evidence="3">Midgut</tissue>
    </source>
</reference>
<dbReference type="Pfam" id="PF18609">
    <property type="entry name" value="SAM_Exu"/>
    <property type="match status" value="1"/>
</dbReference>
<protein>
    <submittedName>
        <fullName evidence="3">Uncharacterized protein</fullName>
    </submittedName>
</protein>
<feature type="domain" description="Exuperantia SAM-like" evidence="1">
    <location>
        <begin position="235"/>
        <end position="304"/>
    </location>
</feature>
<accession>R4WDR8</accession>
<name>R4WDR8_RIPPE</name>
<dbReference type="InterPro" id="IPR040941">
    <property type="entry name" value="SAM_Exu"/>
</dbReference>
<evidence type="ECO:0000259" key="2">
    <source>
        <dbReference type="Pfam" id="PF22123"/>
    </source>
</evidence>